<sequence>MAEATIIFDGQVLNLERGGPQHATDVHDAVPLVMPTVPDFVRGPGMVNGKIAEGDHGDPVCVDAFRVQRVAVNCGSSEPRGGRSCPGRGNLPGSASGGQTGHWR</sequence>
<reference evidence="2" key="1">
    <citation type="journal article" date="2019" name="bioRxiv">
        <title>The Genome of the Zebra Mussel, Dreissena polymorpha: A Resource for Invasive Species Research.</title>
        <authorList>
            <person name="McCartney M.A."/>
            <person name="Auch B."/>
            <person name="Kono T."/>
            <person name="Mallez S."/>
            <person name="Zhang Y."/>
            <person name="Obille A."/>
            <person name="Becker A."/>
            <person name="Abrahante J.E."/>
            <person name="Garbe J."/>
            <person name="Badalamenti J.P."/>
            <person name="Herman A."/>
            <person name="Mangelson H."/>
            <person name="Liachko I."/>
            <person name="Sullivan S."/>
            <person name="Sone E.D."/>
            <person name="Koren S."/>
            <person name="Silverstein K.A.T."/>
            <person name="Beckman K.B."/>
            <person name="Gohl D.M."/>
        </authorList>
    </citation>
    <scope>NUCLEOTIDE SEQUENCE</scope>
    <source>
        <strain evidence="2">Duluth1</strain>
        <tissue evidence="2">Whole animal</tissue>
    </source>
</reference>
<feature type="compositionally biased region" description="Gly residues" evidence="1">
    <location>
        <begin position="95"/>
        <end position="104"/>
    </location>
</feature>
<dbReference type="EMBL" id="JAIWYP010000008">
    <property type="protein sequence ID" value="KAH3785843.1"/>
    <property type="molecule type" value="Genomic_DNA"/>
</dbReference>
<name>A0A9D4EU97_DREPO</name>
<proteinExistence type="predicted"/>
<evidence type="ECO:0000313" key="3">
    <source>
        <dbReference type="Proteomes" id="UP000828390"/>
    </source>
</evidence>
<feature type="region of interest" description="Disordered" evidence="1">
    <location>
        <begin position="75"/>
        <end position="104"/>
    </location>
</feature>
<gene>
    <name evidence="2" type="ORF">DPMN_163938</name>
</gene>
<comment type="caution">
    <text evidence="2">The sequence shown here is derived from an EMBL/GenBank/DDBJ whole genome shotgun (WGS) entry which is preliminary data.</text>
</comment>
<reference evidence="2" key="2">
    <citation type="submission" date="2020-11" db="EMBL/GenBank/DDBJ databases">
        <authorList>
            <person name="McCartney M.A."/>
            <person name="Auch B."/>
            <person name="Kono T."/>
            <person name="Mallez S."/>
            <person name="Becker A."/>
            <person name="Gohl D.M."/>
            <person name="Silverstein K.A.T."/>
            <person name="Koren S."/>
            <person name="Bechman K.B."/>
            <person name="Herman A."/>
            <person name="Abrahante J.E."/>
            <person name="Garbe J."/>
        </authorList>
    </citation>
    <scope>NUCLEOTIDE SEQUENCE</scope>
    <source>
        <strain evidence="2">Duluth1</strain>
        <tissue evidence="2">Whole animal</tissue>
    </source>
</reference>
<dbReference type="AlphaFoldDB" id="A0A9D4EU97"/>
<accession>A0A9D4EU97</accession>
<organism evidence="2 3">
    <name type="scientific">Dreissena polymorpha</name>
    <name type="common">Zebra mussel</name>
    <name type="synonym">Mytilus polymorpha</name>
    <dbReference type="NCBI Taxonomy" id="45954"/>
    <lineage>
        <taxon>Eukaryota</taxon>
        <taxon>Metazoa</taxon>
        <taxon>Spiralia</taxon>
        <taxon>Lophotrochozoa</taxon>
        <taxon>Mollusca</taxon>
        <taxon>Bivalvia</taxon>
        <taxon>Autobranchia</taxon>
        <taxon>Heteroconchia</taxon>
        <taxon>Euheterodonta</taxon>
        <taxon>Imparidentia</taxon>
        <taxon>Neoheterodontei</taxon>
        <taxon>Myida</taxon>
        <taxon>Dreissenoidea</taxon>
        <taxon>Dreissenidae</taxon>
        <taxon>Dreissena</taxon>
    </lineage>
</organism>
<protein>
    <submittedName>
        <fullName evidence="2">Uncharacterized protein</fullName>
    </submittedName>
</protein>
<dbReference type="Proteomes" id="UP000828390">
    <property type="component" value="Unassembled WGS sequence"/>
</dbReference>
<keyword evidence="3" id="KW-1185">Reference proteome</keyword>
<evidence type="ECO:0000256" key="1">
    <source>
        <dbReference type="SAM" id="MobiDB-lite"/>
    </source>
</evidence>
<evidence type="ECO:0000313" key="2">
    <source>
        <dbReference type="EMBL" id="KAH3785843.1"/>
    </source>
</evidence>